<dbReference type="InterPro" id="IPR001030">
    <property type="entry name" value="Acoase/IPM_deHydtase_lsu_aba"/>
</dbReference>
<dbReference type="InterPro" id="IPR036008">
    <property type="entry name" value="Aconitase_4Fe-4S_dom"/>
</dbReference>
<dbReference type="InterPro" id="IPR015931">
    <property type="entry name" value="Acnase/IPM_dHydase_lsu_aba_1/3"/>
</dbReference>
<dbReference type="InterPro" id="IPR015928">
    <property type="entry name" value="Aconitase/3IPM_dehydase_swvl"/>
</dbReference>
<dbReference type="Proteomes" id="UP001501072">
    <property type="component" value="Unassembled WGS sequence"/>
</dbReference>
<dbReference type="InterPro" id="IPR044137">
    <property type="entry name" value="AcnA_IRP_Swivel"/>
</dbReference>
<name>A0ABN1SXN1_9ACTN</name>
<dbReference type="Gene3D" id="3.30.499.10">
    <property type="entry name" value="Aconitase, domain 3"/>
    <property type="match status" value="2"/>
</dbReference>
<comment type="catalytic activity">
    <reaction evidence="6">
        <text>citrate = D-threo-isocitrate</text>
        <dbReference type="Rhea" id="RHEA:10336"/>
        <dbReference type="ChEBI" id="CHEBI:15562"/>
        <dbReference type="ChEBI" id="CHEBI:16947"/>
        <dbReference type="EC" id="4.2.1.3"/>
    </reaction>
</comment>
<dbReference type="InterPro" id="IPR018136">
    <property type="entry name" value="Aconitase_4Fe-4S_BS"/>
</dbReference>
<evidence type="ECO:0000256" key="4">
    <source>
        <dbReference type="ARBA" id="ARBA00023004"/>
    </source>
</evidence>
<dbReference type="Pfam" id="PF00694">
    <property type="entry name" value="Aconitase_C"/>
    <property type="match status" value="1"/>
</dbReference>
<comment type="function">
    <text evidence="6">Catalyzes the isomerization of citrate to isocitrate via cis-aconitate.</text>
</comment>
<organism evidence="9 10">
    <name type="scientific">Streptomyces thermogriseus</name>
    <dbReference type="NCBI Taxonomy" id="75292"/>
    <lineage>
        <taxon>Bacteria</taxon>
        <taxon>Bacillati</taxon>
        <taxon>Actinomycetota</taxon>
        <taxon>Actinomycetes</taxon>
        <taxon>Kitasatosporales</taxon>
        <taxon>Streptomycetaceae</taxon>
        <taxon>Streptomyces</taxon>
    </lineage>
</organism>
<evidence type="ECO:0000256" key="5">
    <source>
        <dbReference type="ARBA" id="ARBA00023014"/>
    </source>
</evidence>
<dbReference type="Pfam" id="PF00330">
    <property type="entry name" value="Aconitase"/>
    <property type="match status" value="1"/>
</dbReference>
<dbReference type="InterPro" id="IPR000573">
    <property type="entry name" value="AconitaseA/IPMdHydase_ssu_swvl"/>
</dbReference>
<dbReference type="EC" id="4.2.1.3" evidence="6"/>
<comment type="caution">
    <text evidence="9">The sequence shown here is derived from an EMBL/GenBank/DDBJ whole genome shotgun (WGS) entry which is preliminary data.</text>
</comment>
<dbReference type="SUPFAM" id="SSF53732">
    <property type="entry name" value="Aconitase iron-sulfur domain"/>
    <property type="match status" value="1"/>
</dbReference>
<dbReference type="InterPro" id="IPR006249">
    <property type="entry name" value="Aconitase/IRP2"/>
</dbReference>
<keyword evidence="5 6" id="KW-0411">Iron-sulfur</keyword>
<dbReference type="SUPFAM" id="SSF52016">
    <property type="entry name" value="LeuD/IlvD-like"/>
    <property type="match status" value="1"/>
</dbReference>
<feature type="domain" description="Aconitase A/isopropylmalate dehydratase small subunit swivel" evidence="8">
    <location>
        <begin position="705"/>
        <end position="834"/>
    </location>
</feature>
<gene>
    <name evidence="9" type="primary">acnA</name>
    <name evidence="9" type="ORF">GCM10009564_19110</name>
</gene>
<dbReference type="NCBIfam" id="NF006757">
    <property type="entry name" value="PRK09277.1"/>
    <property type="match status" value="1"/>
</dbReference>
<dbReference type="PROSITE" id="PS00450">
    <property type="entry name" value="ACONITASE_1"/>
    <property type="match status" value="1"/>
</dbReference>
<evidence type="ECO:0000256" key="6">
    <source>
        <dbReference type="RuleBase" id="RU361275"/>
    </source>
</evidence>
<comment type="cofactor">
    <cofactor evidence="1">
        <name>[4Fe-4S] cluster</name>
        <dbReference type="ChEBI" id="CHEBI:49883"/>
    </cofactor>
</comment>
<dbReference type="RefSeq" id="WP_301477311.1">
    <property type="nucleotide sequence ID" value="NZ_BAAAHU010000015.1"/>
</dbReference>
<evidence type="ECO:0000313" key="10">
    <source>
        <dbReference type="Proteomes" id="UP001501072"/>
    </source>
</evidence>
<dbReference type="EMBL" id="BAAAHU010000015">
    <property type="protein sequence ID" value="GAA1007938.1"/>
    <property type="molecule type" value="Genomic_DNA"/>
</dbReference>
<dbReference type="PROSITE" id="PS01244">
    <property type="entry name" value="ACONITASE_2"/>
    <property type="match status" value="1"/>
</dbReference>
<evidence type="ECO:0000313" key="9">
    <source>
        <dbReference type="EMBL" id="GAA1007938.1"/>
    </source>
</evidence>
<dbReference type="NCBIfam" id="TIGR01341">
    <property type="entry name" value="aconitase_1"/>
    <property type="match status" value="1"/>
</dbReference>
<reference evidence="9 10" key="1">
    <citation type="journal article" date="2019" name="Int. J. Syst. Evol. Microbiol.">
        <title>The Global Catalogue of Microorganisms (GCM) 10K type strain sequencing project: providing services to taxonomists for standard genome sequencing and annotation.</title>
        <authorList>
            <consortium name="The Broad Institute Genomics Platform"/>
            <consortium name="The Broad Institute Genome Sequencing Center for Infectious Disease"/>
            <person name="Wu L."/>
            <person name="Ma J."/>
        </authorList>
    </citation>
    <scope>NUCLEOTIDE SEQUENCE [LARGE SCALE GENOMIC DNA]</scope>
    <source>
        <strain evidence="9 10">JCM 11269</strain>
    </source>
</reference>
<dbReference type="PANTHER" id="PTHR11670">
    <property type="entry name" value="ACONITASE/IRON-RESPONSIVE ELEMENT FAMILY MEMBER"/>
    <property type="match status" value="1"/>
</dbReference>
<keyword evidence="4 6" id="KW-0408">Iron</keyword>
<keyword evidence="10" id="KW-1185">Reference proteome</keyword>
<dbReference type="PRINTS" id="PR00415">
    <property type="entry name" value="ACONITASE"/>
</dbReference>
<protein>
    <recommendedName>
        <fullName evidence="6">Aconitate hydratase</fullName>
        <shortName evidence="6">Aconitase</shortName>
        <ecNumber evidence="6">4.2.1.3</ecNumber>
    </recommendedName>
</protein>
<dbReference type="CDD" id="cd01580">
    <property type="entry name" value="AcnA_IRP_Swivel"/>
    <property type="match status" value="1"/>
</dbReference>
<dbReference type="Gene3D" id="3.20.19.10">
    <property type="entry name" value="Aconitase, domain 4"/>
    <property type="match status" value="1"/>
</dbReference>
<dbReference type="CDD" id="cd01586">
    <property type="entry name" value="AcnA_IRP"/>
    <property type="match status" value="1"/>
</dbReference>
<feature type="domain" description="Aconitase/3-isopropylmalate dehydratase large subunit alpha/beta/alpha" evidence="7">
    <location>
        <begin position="64"/>
        <end position="575"/>
    </location>
</feature>
<evidence type="ECO:0000256" key="3">
    <source>
        <dbReference type="ARBA" id="ARBA00022723"/>
    </source>
</evidence>
<evidence type="ECO:0000259" key="8">
    <source>
        <dbReference type="Pfam" id="PF00694"/>
    </source>
</evidence>
<keyword evidence="3" id="KW-0479">Metal-binding</keyword>
<comment type="similarity">
    <text evidence="2 6">Belongs to the aconitase/IPM isomerase family.</text>
</comment>
<keyword evidence="6" id="KW-0004">4Fe-4S</keyword>
<evidence type="ECO:0000259" key="7">
    <source>
        <dbReference type="Pfam" id="PF00330"/>
    </source>
</evidence>
<accession>A0ABN1SXN1</accession>
<proteinExistence type="inferred from homology"/>
<evidence type="ECO:0000256" key="2">
    <source>
        <dbReference type="ARBA" id="ARBA00007185"/>
    </source>
</evidence>
<evidence type="ECO:0000256" key="1">
    <source>
        <dbReference type="ARBA" id="ARBA00001966"/>
    </source>
</evidence>
<sequence>MSANSFDARSTLQVGDESYEIFRIDKVEGSARLPYSLKVLLENLLRTEDGANITADHIRALGNWDAKAQPSQEIQFTPARVIMQDFTGVPCVVDLATMREAVKELGGDPAKINPLAPAELVIDHSVIADKFGTPDAFKQNVELEYGRNKERYQFLRWGQTAFDEFKVVPPGTGIVHQVNIEYLARVVMVRDGKAYPDTLVGTDSHTTMVNGLGVLGWGVGGIEAEAAMLGQPVSMLIPRVVGFKLTGELPTGTTATDLVLTITEMLRKHGVVGKFVEFYGAGVSSVPLANRATIGNMSPEFGSTAAIFPIDEETINYLRLTGRSEKQIALVEAYAKEQGLWLDPDFEPDFSEKLELDLSTVVPSIAGPKRPQDRIVLADAKAQFGQDVRNYVTDAGDVDEASKESFPASDAPAISNGVPTCKVPVKAPDGTEYELDHGAVVVAAITSCTNTSNPYVMVGAALVAKKAVEKGLTRKPWVKTTLAPGSKVVMDYYDRAGLTPYLDKLGFNLVGYGCTTCIGNSGPLPEEVSQAINDNDLAVVSVLSGNRNFEGRINPDVKMNYLASPPLVVAYAIAGSMKVDITTEPLGHDKDGNPVYLKDIWPSEQEIQEVVSSAIGQEMFGQSYSDVFAGDAQWQSLPVPTGDTFEWDPESTYVRKPPYFEGMSLEPEPVEDITGARVLAKLGDSVTTDHISPAGAIKADTPAGKYLLEHGVERRDFNSYGSRRGNHEVMIRGTFANIRLRNQIAPGTEGGYTRDFTQEGGPVTFIYDASRNYIERGIPLVVLAGKEYGSGSSRDWAAKGTALLGVKAVIAESYERIHRSNLIGMGVLPLQFPEGQSAESLGLTGEETFSITGITELNEGRTPRTVKVTTDTGVEFDAVVRIDTPGEADYYRNGGIMQYVLRSLIRK</sequence>
<keyword evidence="6" id="KW-0456">Lyase</keyword>
<dbReference type="Gene3D" id="6.10.190.10">
    <property type="match status" value="1"/>
</dbReference>
<dbReference type="NCBIfam" id="NF009520">
    <property type="entry name" value="PRK12881.1"/>
    <property type="match status" value="1"/>
</dbReference>